<dbReference type="Gene3D" id="4.10.1240.10">
    <property type="entry name" value="GPCR, family 2, extracellular hormone receptor domain"/>
    <property type="match status" value="1"/>
</dbReference>
<feature type="compositionally biased region" description="Low complexity" evidence="16">
    <location>
        <begin position="1406"/>
        <end position="1433"/>
    </location>
</feature>
<dbReference type="InterPro" id="IPR036445">
    <property type="entry name" value="GPCR_2_extracell_dom_sf"/>
</dbReference>
<gene>
    <name evidence="22" type="ORF">FQA47_004002</name>
</gene>
<dbReference type="PROSITE" id="PS01180">
    <property type="entry name" value="CUB"/>
    <property type="match status" value="1"/>
</dbReference>
<keyword evidence="9 15" id="KW-1015">Disulfide bond</keyword>
<keyword evidence="8 17" id="KW-0472">Membrane</keyword>
<dbReference type="GO" id="GO:0043236">
    <property type="term" value="F:laminin binding"/>
    <property type="evidence" value="ECO:0007669"/>
    <property type="project" value="TreeGrafter"/>
</dbReference>
<comment type="caution">
    <text evidence="22">The sequence shown here is derived from an EMBL/GenBank/DDBJ whole genome shotgun (WGS) entry which is preliminary data.</text>
</comment>
<evidence type="ECO:0000256" key="16">
    <source>
        <dbReference type="SAM" id="MobiDB-lite"/>
    </source>
</evidence>
<dbReference type="GO" id="GO:0004930">
    <property type="term" value="F:G protein-coupled receptor activity"/>
    <property type="evidence" value="ECO:0007669"/>
    <property type="project" value="UniProtKB-KW"/>
</dbReference>
<dbReference type="InterPro" id="IPR058857">
    <property type="entry name" value="GAIN_ADGRG2/6"/>
</dbReference>
<evidence type="ECO:0000259" key="18">
    <source>
        <dbReference type="PROSITE" id="PS01180"/>
    </source>
</evidence>
<evidence type="ECO:0000256" key="17">
    <source>
        <dbReference type="SAM" id="Phobius"/>
    </source>
</evidence>
<keyword evidence="10 22" id="KW-0675">Receptor</keyword>
<dbReference type="Pfam" id="PF26574">
    <property type="entry name" value="GAIN_ADGRG2"/>
    <property type="match status" value="1"/>
</dbReference>
<proteinExistence type="inferred from homology"/>
<dbReference type="InterPro" id="IPR001759">
    <property type="entry name" value="PTX_dom"/>
</dbReference>
<evidence type="ECO:0000313" key="22">
    <source>
        <dbReference type="EMBL" id="KAF6723216.1"/>
    </source>
</evidence>
<dbReference type="EMBL" id="WKFB01000437">
    <property type="protein sequence ID" value="KAF6723216.1"/>
    <property type="molecule type" value="Genomic_DNA"/>
</dbReference>
<evidence type="ECO:0000256" key="13">
    <source>
        <dbReference type="ARBA" id="ARBA00069922"/>
    </source>
</evidence>
<evidence type="ECO:0000256" key="15">
    <source>
        <dbReference type="PROSITE-ProRule" id="PRU00059"/>
    </source>
</evidence>
<organism evidence="22 23">
    <name type="scientific">Oryzias melastigma</name>
    <name type="common">Marine medaka</name>
    <dbReference type="NCBI Taxonomy" id="30732"/>
    <lineage>
        <taxon>Eukaryota</taxon>
        <taxon>Metazoa</taxon>
        <taxon>Chordata</taxon>
        <taxon>Craniata</taxon>
        <taxon>Vertebrata</taxon>
        <taxon>Euteleostomi</taxon>
        <taxon>Actinopterygii</taxon>
        <taxon>Neopterygii</taxon>
        <taxon>Teleostei</taxon>
        <taxon>Neoteleostei</taxon>
        <taxon>Acanthomorphata</taxon>
        <taxon>Ovalentaria</taxon>
        <taxon>Atherinomorphae</taxon>
        <taxon>Beloniformes</taxon>
        <taxon>Adrianichthyidae</taxon>
        <taxon>Oryziinae</taxon>
        <taxon>Oryzias</taxon>
    </lineage>
</organism>
<dbReference type="Proteomes" id="UP000646548">
    <property type="component" value="Unassembled WGS sequence"/>
</dbReference>
<dbReference type="PROSITE" id="PS00650">
    <property type="entry name" value="G_PROTEIN_RECEP_F2_2"/>
    <property type="match status" value="1"/>
</dbReference>
<evidence type="ECO:0000259" key="20">
    <source>
        <dbReference type="PROSITE" id="PS50261"/>
    </source>
</evidence>
<dbReference type="GO" id="GO:0007166">
    <property type="term" value="P:cell surface receptor signaling pathway"/>
    <property type="evidence" value="ECO:0007669"/>
    <property type="project" value="InterPro"/>
</dbReference>
<dbReference type="InterPro" id="IPR013320">
    <property type="entry name" value="ConA-like_dom_sf"/>
</dbReference>
<evidence type="ECO:0000256" key="4">
    <source>
        <dbReference type="ARBA" id="ARBA00022692"/>
    </source>
</evidence>
<evidence type="ECO:0000256" key="2">
    <source>
        <dbReference type="ARBA" id="ARBA00007343"/>
    </source>
</evidence>
<keyword evidence="3" id="KW-1003">Cell membrane</keyword>
<evidence type="ECO:0000256" key="9">
    <source>
        <dbReference type="ARBA" id="ARBA00023157"/>
    </source>
</evidence>
<dbReference type="PROSITE" id="PS50221">
    <property type="entry name" value="GAIN_B"/>
    <property type="match status" value="1"/>
</dbReference>
<comment type="similarity">
    <text evidence="2">Belongs to the G-protein coupled receptor 2 family. Adhesion G-protein coupled receptor (ADGR) subfamily.</text>
</comment>
<keyword evidence="4 17" id="KW-0812">Transmembrane</keyword>
<evidence type="ECO:0000259" key="19">
    <source>
        <dbReference type="PROSITE" id="PS50221"/>
    </source>
</evidence>
<accession>A0A834F6D1</accession>
<feature type="domain" description="G-protein coupled receptors family 2 profile 2" evidence="20">
    <location>
        <begin position="1074"/>
        <end position="1327"/>
    </location>
</feature>
<feature type="transmembrane region" description="Helical" evidence="17">
    <location>
        <begin position="1279"/>
        <end position="1297"/>
    </location>
</feature>
<comment type="caution">
    <text evidence="15">Lacks conserved residue(s) required for the propagation of feature annotation.</text>
</comment>
<feature type="domain" description="Pentraxin (PTX)" evidence="21">
    <location>
        <begin position="429"/>
        <end position="622"/>
    </location>
</feature>
<keyword evidence="5" id="KW-0732">Signal</keyword>
<dbReference type="GO" id="GO:0022011">
    <property type="term" value="P:myelination in peripheral nervous system"/>
    <property type="evidence" value="ECO:0007669"/>
    <property type="project" value="TreeGrafter"/>
</dbReference>
<evidence type="ECO:0000259" key="21">
    <source>
        <dbReference type="PROSITE" id="PS51828"/>
    </source>
</evidence>
<feature type="region of interest" description="Disordered" evidence="16">
    <location>
        <begin position="1399"/>
        <end position="1437"/>
    </location>
</feature>
<keyword evidence="7" id="KW-0297">G-protein coupled receptor</keyword>
<dbReference type="InterPro" id="IPR035914">
    <property type="entry name" value="Sperma_CUB_dom_sf"/>
</dbReference>
<dbReference type="GO" id="GO:0007189">
    <property type="term" value="P:adenylate cyclase-activating G protein-coupled receptor signaling pathway"/>
    <property type="evidence" value="ECO:0007669"/>
    <property type="project" value="TreeGrafter"/>
</dbReference>
<keyword evidence="11" id="KW-0325">Glycoprotein</keyword>
<dbReference type="GO" id="GO:0060347">
    <property type="term" value="P:heart trabecula formation"/>
    <property type="evidence" value="ECO:0007669"/>
    <property type="project" value="TreeGrafter"/>
</dbReference>
<dbReference type="SUPFAM" id="SSF49854">
    <property type="entry name" value="Spermadhesin, CUB domain"/>
    <property type="match status" value="1"/>
</dbReference>
<dbReference type="InterPro" id="IPR000203">
    <property type="entry name" value="GPS"/>
</dbReference>
<dbReference type="InterPro" id="IPR057244">
    <property type="entry name" value="GAIN_B"/>
</dbReference>
<dbReference type="Gene3D" id="1.20.1070.10">
    <property type="entry name" value="Rhodopsin 7-helix transmembrane proteins"/>
    <property type="match status" value="1"/>
</dbReference>
<protein>
    <recommendedName>
        <fullName evidence="13">Adhesion G-protein coupled receptor G6</fullName>
    </recommendedName>
    <alternativeName>
        <fullName evidence="14">G-protein coupled receptor 126</fullName>
    </alternativeName>
</protein>
<feature type="transmembrane region" description="Helical" evidence="17">
    <location>
        <begin position="1235"/>
        <end position="1258"/>
    </location>
</feature>
<dbReference type="SMART" id="SM00159">
    <property type="entry name" value="PTX"/>
    <property type="match status" value="1"/>
</dbReference>
<evidence type="ECO:0000256" key="8">
    <source>
        <dbReference type="ARBA" id="ARBA00023136"/>
    </source>
</evidence>
<feature type="transmembrane region" description="Helical" evidence="17">
    <location>
        <begin position="1181"/>
        <end position="1203"/>
    </location>
</feature>
<dbReference type="PANTHER" id="PTHR12011:SF290">
    <property type="entry name" value="ADHESION G-PROTEIN COUPLED RECEPTOR G6"/>
    <property type="match status" value="1"/>
</dbReference>
<dbReference type="Pfam" id="PF00002">
    <property type="entry name" value="7tm_2"/>
    <property type="match status" value="1"/>
</dbReference>
<dbReference type="SUPFAM" id="SSF49899">
    <property type="entry name" value="Concanavalin A-like lectins/glucanases"/>
    <property type="match status" value="1"/>
</dbReference>
<dbReference type="SUPFAM" id="SSF81321">
    <property type="entry name" value="Family A G protein-coupled receptor-like"/>
    <property type="match status" value="1"/>
</dbReference>
<dbReference type="Gene3D" id="2.60.220.50">
    <property type="match status" value="1"/>
</dbReference>
<evidence type="ECO:0000256" key="11">
    <source>
        <dbReference type="ARBA" id="ARBA00023180"/>
    </source>
</evidence>
<dbReference type="FunFam" id="2.60.220.50:FF:000018">
    <property type="entry name" value="Adhesion G protein-coupled receptor G6"/>
    <property type="match status" value="1"/>
</dbReference>
<dbReference type="Pfam" id="PF00431">
    <property type="entry name" value="CUB"/>
    <property type="match status" value="1"/>
</dbReference>
<feature type="transmembrane region" description="Helical" evidence="17">
    <location>
        <begin position="1303"/>
        <end position="1326"/>
    </location>
</feature>
<dbReference type="SMART" id="SM00303">
    <property type="entry name" value="GPS"/>
    <property type="match status" value="1"/>
</dbReference>
<feature type="domain" description="GAIN-B" evidence="19">
    <location>
        <begin position="906"/>
        <end position="1063"/>
    </location>
</feature>
<dbReference type="FunFam" id="1.20.1070.10:FF:000052">
    <property type="entry name" value="Adhesion G-protein coupled receptor G6"/>
    <property type="match status" value="1"/>
</dbReference>
<evidence type="ECO:0000256" key="14">
    <source>
        <dbReference type="ARBA" id="ARBA00082039"/>
    </source>
</evidence>
<dbReference type="PRINTS" id="PR00249">
    <property type="entry name" value="GPCRSECRETIN"/>
</dbReference>
<feature type="transmembrane region" description="Helical" evidence="17">
    <location>
        <begin position="1137"/>
        <end position="1161"/>
    </location>
</feature>
<dbReference type="Gene3D" id="2.60.120.200">
    <property type="match status" value="1"/>
</dbReference>
<keyword evidence="6 17" id="KW-1133">Transmembrane helix</keyword>
<dbReference type="InterPro" id="IPR017981">
    <property type="entry name" value="GPCR_2-like_7TM"/>
</dbReference>
<name>A0A834F6D1_ORYME</name>
<evidence type="ECO:0000256" key="3">
    <source>
        <dbReference type="ARBA" id="ARBA00022475"/>
    </source>
</evidence>
<evidence type="ECO:0000256" key="7">
    <source>
        <dbReference type="ARBA" id="ARBA00023040"/>
    </source>
</evidence>
<evidence type="ECO:0000256" key="6">
    <source>
        <dbReference type="ARBA" id="ARBA00022989"/>
    </source>
</evidence>
<evidence type="ECO:0000256" key="12">
    <source>
        <dbReference type="ARBA" id="ARBA00023224"/>
    </source>
</evidence>
<dbReference type="FunFam" id="2.60.120.290:FF:000013">
    <property type="entry name" value="Membrane frizzled-related protein"/>
    <property type="match status" value="1"/>
</dbReference>
<dbReference type="Gene3D" id="2.60.120.290">
    <property type="entry name" value="Spermadhesin, CUB domain"/>
    <property type="match status" value="1"/>
</dbReference>
<dbReference type="GO" id="GO:0005886">
    <property type="term" value="C:plasma membrane"/>
    <property type="evidence" value="ECO:0007669"/>
    <property type="project" value="UniProtKB-SubCell"/>
</dbReference>
<dbReference type="PROSITE" id="PS50261">
    <property type="entry name" value="G_PROTEIN_RECEP_F2_4"/>
    <property type="match status" value="1"/>
</dbReference>
<sequence length="1472" mass="161486">MDHSLLRSSYGSVCSGPLMDQSAPVLLWISLLRSSYGSVCSGPLMDQSAPVLLWISLLRSSYGSQSAPVLLWISLLRSSYGSQSAPVLLWISLLRSSYGSVCSGPLMDHSLLRSSYGSVCSGPLMDQSAPVLLWISLLRSSYGSVCSGPLMDHSLLRSSYGSVCSGPLMDHSLLRSSYGSVCSGPLMDQSAPVLLWITVCSGPLMDQSAPVLLWISLLRSSYGSVCSGPLMDQSAPVLLWITVCSGPLMDHSLLRSSYGSQSALVLLWITVCSGPLMDQDSSSGDGKRWTRLRHVIPVLLIWMFLPRNVRSCSPTDCNVALREAAGGFTSPCYPQKYPNSLSCTWKMQAPPGYIIQLSFLDFELEEAPGCMYDQVLVNTGGADVKFCGLTADGLTLNSTGNFMELSFKSDFSVRKRGFSVSFRHVAVALRNQKVTINNGNGQVAMVSSSVSIPALSELTVCFEVERIASKQKEWLFSYYGSGNSVELSLGSDQSGMKMVVDGEPCPLSSVISTADFTASMRPVCLTWTSSNGQLAVYFNGVYWNLNCSASVGRSVPAGGIFQLGGQQSFDGNIYNLRLWNRSMTEEELRALTCDQQGSVFDWDNSHWTVPSSLVQIDNTLSCSVNTAFSSSCTSMGCPEDLFYRVSFWMKSDLSLQAVERAVSLLLNQAFHKWTHSVEHFSVVETGAGSNSFSCQALLLISNESLSEDEVSAQLSGRRLLDDAQLQLFSVSVRLIENCEEDVFLNYYWPETRPRTTQVLPCFPDKNQGASRTCLINLETYSSYWSSADFTNCTVTAENAADVAEKLANFTRNGLSDDEISHVVTKVQQLVNVAKIDTAVAESVVSIISNVMTSSEAVLLNASNIALRTVDELAQKLEFDGLSVNITSKHLALGILAFNATTFNGSSFSAFIPPNSTDPKIEFEQTANPLAQVTLPSSLLSGVSLSDADRSSLSRINFVFFSNTNLFKKEQDSLSLNSYVVASSVGNLSIRDLKDPVKIQVAHLTEQTSSHRFCMFWDFTLHNGDGGWSERGCSVSKESTNNKTVCLCNHLTHFGVLMDVSQTSSQIDPKNKKILTFLSYIGCGVSAICAAATLLTYIAFEKLRRDYPSKILMNLSTSLLCLNMVFLLDGWLASMVDSAGLCTSAAVLLHYFLLTSFTWMGLESVHMYIALVKVFNTYIRRYILKFCAVGWGIPAVVVGIVVTVDKSHYGILEDSKDESAKMCWITSKSVFYTTCVGYFCLVFLLNVAMFIVVMMQICGRNGKRSNRTLREEVLRNLRSVVSLTFLLGMTWGFALFAWGPVYLAFTYLFTIFNSLQGVFIFIFHCALKENVQKQWRRYLCCGPYRQSDNSDWSKTPTNNTKKVSSDNLAKSLSSSSFGSSTSNWTSKAKATLTPFSKRCRNADKSRSNQNNTKSNSSSSSSSSDAAPNSSSSSSTIPPVSQMIDKVKGYCSTRTDNFYKTIIRSESLINCTRL</sequence>
<feature type="domain" description="CUB" evidence="18">
    <location>
        <begin position="317"/>
        <end position="425"/>
    </location>
</feature>
<keyword evidence="12" id="KW-0807">Transducer</keyword>
<dbReference type="InterPro" id="IPR000832">
    <property type="entry name" value="GPCR_2_secretin-like"/>
</dbReference>
<dbReference type="InterPro" id="IPR000859">
    <property type="entry name" value="CUB_dom"/>
</dbReference>
<evidence type="ECO:0000256" key="1">
    <source>
        <dbReference type="ARBA" id="ARBA00004651"/>
    </source>
</evidence>
<reference evidence="22" key="1">
    <citation type="journal article" name="BMC Genomics">
        <title>Long-read sequencing and de novo genome assembly of marine medaka (Oryzias melastigma).</title>
        <authorList>
            <person name="Liang P."/>
            <person name="Saqib H.S.A."/>
            <person name="Ni X."/>
            <person name="Shen Y."/>
        </authorList>
    </citation>
    <scope>NUCLEOTIDE SEQUENCE</scope>
    <source>
        <strain evidence="22">Bigg-433</strain>
    </source>
</reference>
<evidence type="ECO:0000256" key="5">
    <source>
        <dbReference type="ARBA" id="ARBA00022729"/>
    </source>
</evidence>
<dbReference type="InterPro" id="IPR046338">
    <property type="entry name" value="GAIN_dom_sf"/>
</dbReference>
<feature type="transmembrane region" description="Helical" evidence="17">
    <location>
        <begin position="1076"/>
        <end position="1099"/>
    </location>
</feature>
<dbReference type="SMART" id="SM00042">
    <property type="entry name" value="CUB"/>
    <property type="match status" value="1"/>
</dbReference>
<feature type="disulfide bond" evidence="15">
    <location>
        <begin position="370"/>
        <end position="387"/>
    </location>
</feature>
<dbReference type="Pfam" id="PF01825">
    <property type="entry name" value="GPS"/>
    <property type="match status" value="1"/>
</dbReference>
<dbReference type="PANTHER" id="PTHR12011">
    <property type="entry name" value="ADHESION G-PROTEIN COUPLED RECEPTOR"/>
    <property type="match status" value="1"/>
</dbReference>
<evidence type="ECO:0000256" key="10">
    <source>
        <dbReference type="ARBA" id="ARBA00023170"/>
    </source>
</evidence>
<dbReference type="Pfam" id="PF00354">
    <property type="entry name" value="Pentaxin"/>
    <property type="match status" value="1"/>
</dbReference>
<dbReference type="PROSITE" id="PS51828">
    <property type="entry name" value="PTX_2"/>
    <property type="match status" value="1"/>
</dbReference>
<comment type="subcellular location">
    <subcellularLocation>
        <location evidence="1">Cell membrane</location>
        <topology evidence="1">Multi-pass membrane protein</topology>
    </subcellularLocation>
</comment>
<evidence type="ECO:0000313" key="23">
    <source>
        <dbReference type="Proteomes" id="UP000646548"/>
    </source>
</evidence>
<dbReference type="CDD" id="cd00041">
    <property type="entry name" value="CUB"/>
    <property type="match status" value="1"/>
</dbReference>
<feature type="transmembrane region" description="Helical" evidence="17">
    <location>
        <begin position="1111"/>
        <end position="1131"/>
    </location>
</feature>
<dbReference type="InterPro" id="IPR017983">
    <property type="entry name" value="GPCR_2_secretin-like_CS"/>
</dbReference>